<gene>
    <name evidence="3" type="ORF">GCM10009744_11120</name>
</gene>
<proteinExistence type="predicted"/>
<keyword evidence="2" id="KW-0472">Membrane</keyword>
<reference evidence="3 4" key="1">
    <citation type="journal article" date="2019" name="Int. J. Syst. Evol. Microbiol.">
        <title>The Global Catalogue of Microorganisms (GCM) 10K type strain sequencing project: providing services to taxonomists for standard genome sequencing and annotation.</title>
        <authorList>
            <consortium name="The Broad Institute Genomics Platform"/>
            <consortium name="The Broad Institute Genome Sequencing Center for Infectious Disease"/>
            <person name="Wu L."/>
            <person name="Ma J."/>
        </authorList>
    </citation>
    <scope>NUCLEOTIDE SEQUENCE [LARGE SCALE GENOMIC DNA]</scope>
    <source>
        <strain evidence="3 4">JCM 14306</strain>
    </source>
</reference>
<keyword evidence="2" id="KW-1133">Transmembrane helix</keyword>
<dbReference type="InterPro" id="IPR010640">
    <property type="entry name" value="Low_temperature_requirement_A"/>
</dbReference>
<sequence>MSRPSSCCSRPGGSTFLEALSDRRNRSYLCGYGHYGIFAALTALGAGLEVAVEQTGHHLKASPLAVGYAVAIPVGVFLTLRWAVHPIRDPHSQPNLRRRDRRPPHPSRPRRLNQTQT</sequence>
<name>A0ABN2F0L9_9ACTN</name>
<protein>
    <submittedName>
        <fullName evidence="3">Uncharacterized protein</fullName>
    </submittedName>
</protein>
<feature type="transmembrane region" description="Helical" evidence="2">
    <location>
        <begin position="64"/>
        <end position="84"/>
    </location>
</feature>
<feature type="transmembrane region" description="Helical" evidence="2">
    <location>
        <begin position="32"/>
        <end position="52"/>
    </location>
</feature>
<organism evidence="3 4">
    <name type="scientific">Kribbella alba</name>
    <dbReference type="NCBI Taxonomy" id="190197"/>
    <lineage>
        <taxon>Bacteria</taxon>
        <taxon>Bacillati</taxon>
        <taxon>Actinomycetota</taxon>
        <taxon>Actinomycetes</taxon>
        <taxon>Propionibacteriales</taxon>
        <taxon>Kribbellaceae</taxon>
        <taxon>Kribbella</taxon>
    </lineage>
</organism>
<dbReference type="Pfam" id="PF06772">
    <property type="entry name" value="LtrA"/>
    <property type="match status" value="1"/>
</dbReference>
<dbReference type="Proteomes" id="UP001501319">
    <property type="component" value="Unassembled WGS sequence"/>
</dbReference>
<dbReference type="EMBL" id="BAAANE010000003">
    <property type="protein sequence ID" value="GAA1625162.1"/>
    <property type="molecule type" value="Genomic_DNA"/>
</dbReference>
<dbReference type="RefSeq" id="WP_425552630.1">
    <property type="nucleotide sequence ID" value="NZ_BAAANE010000003.1"/>
</dbReference>
<evidence type="ECO:0000313" key="3">
    <source>
        <dbReference type="EMBL" id="GAA1625162.1"/>
    </source>
</evidence>
<evidence type="ECO:0000256" key="1">
    <source>
        <dbReference type="SAM" id="MobiDB-lite"/>
    </source>
</evidence>
<accession>A0ABN2F0L9</accession>
<feature type="region of interest" description="Disordered" evidence="1">
    <location>
        <begin position="88"/>
        <end position="117"/>
    </location>
</feature>
<keyword evidence="2" id="KW-0812">Transmembrane</keyword>
<keyword evidence="4" id="KW-1185">Reference proteome</keyword>
<feature type="compositionally biased region" description="Basic residues" evidence="1">
    <location>
        <begin position="96"/>
        <end position="111"/>
    </location>
</feature>
<evidence type="ECO:0000256" key="2">
    <source>
        <dbReference type="SAM" id="Phobius"/>
    </source>
</evidence>
<evidence type="ECO:0000313" key="4">
    <source>
        <dbReference type="Proteomes" id="UP001501319"/>
    </source>
</evidence>
<comment type="caution">
    <text evidence="3">The sequence shown here is derived from an EMBL/GenBank/DDBJ whole genome shotgun (WGS) entry which is preliminary data.</text>
</comment>